<dbReference type="Gene3D" id="3.40.50.620">
    <property type="entry name" value="HUPs"/>
    <property type="match status" value="1"/>
</dbReference>
<proteinExistence type="predicted"/>
<dbReference type="EMBL" id="ALBS01000075">
    <property type="protein sequence ID" value="EJT51070.1"/>
    <property type="molecule type" value="Genomic_DNA"/>
</dbReference>
<dbReference type="PANTHER" id="PTHR31285:SF0">
    <property type="entry name" value="NICOTINAMIDE MONONUCLEOTIDE ADENYLYLTRANSFERASE"/>
    <property type="match status" value="1"/>
</dbReference>
<keyword evidence="4" id="KW-0548">Nucleotidyltransferase</keyword>
<dbReference type="GO" id="GO:0000309">
    <property type="term" value="F:nicotinamide-nucleotide adenylyltransferase activity"/>
    <property type="evidence" value="ECO:0007669"/>
    <property type="project" value="UniProtKB-EC"/>
</dbReference>
<protein>
    <submittedName>
        <fullName evidence="9">Uncharacterized protein</fullName>
    </submittedName>
</protein>
<evidence type="ECO:0000313" key="9">
    <source>
        <dbReference type="EMBL" id="EJT51070.1"/>
    </source>
</evidence>
<evidence type="ECO:0000256" key="6">
    <source>
        <dbReference type="ARBA" id="ARBA00022840"/>
    </source>
</evidence>
<dbReference type="AlphaFoldDB" id="J4UHL6"/>
<dbReference type="CDD" id="cd02165">
    <property type="entry name" value="NMNAT"/>
    <property type="match status" value="1"/>
</dbReference>
<evidence type="ECO:0000256" key="5">
    <source>
        <dbReference type="ARBA" id="ARBA00022741"/>
    </source>
</evidence>
<dbReference type="GO" id="GO:0009435">
    <property type="term" value="P:NAD+ biosynthetic process"/>
    <property type="evidence" value="ECO:0007669"/>
    <property type="project" value="UniProtKB-UniPathway"/>
</dbReference>
<dbReference type="Proteomes" id="UP000002748">
    <property type="component" value="Unassembled WGS sequence"/>
</dbReference>
<evidence type="ECO:0000256" key="4">
    <source>
        <dbReference type="ARBA" id="ARBA00022695"/>
    </source>
</evidence>
<name>J4UHL6_TRIAS</name>
<dbReference type="GO" id="GO:0016887">
    <property type="term" value="F:ATP hydrolysis activity"/>
    <property type="evidence" value="ECO:0007669"/>
    <property type="project" value="TreeGrafter"/>
</dbReference>
<dbReference type="GO" id="GO:0005524">
    <property type="term" value="F:ATP binding"/>
    <property type="evidence" value="ECO:0007669"/>
    <property type="project" value="UniProtKB-KW"/>
</dbReference>
<comment type="pathway">
    <text evidence="1">Cofactor biosynthesis; NAD(+) biosynthesis.</text>
</comment>
<dbReference type="SUPFAM" id="SSF52374">
    <property type="entry name" value="Nucleotidylyl transferase"/>
    <property type="match status" value="1"/>
</dbReference>
<dbReference type="PANTHER" id="PTHR31285">
    <property type="entry name" value="NICOTINAMIDE MONONUCLEOTIDE ADENYLYLTRANSFERASE"/>
    <property type="match status" value="1"/>
</dbReference>
<dbReference type="GO" id="GO:0005737">
    <property type="term" value="C:cytoplasm"/>
    <property type="evidence" value="ECO:0007669"/>
    <property type="project" value="TreeGrafter"/>
</dbReference>
<evidence type="ECO:0000313" key="10">
    <source>
        <dbReference type="Proteomes" id="UP000002748"/>
    </source>
</evidence>
<sequence length="225" mass="24678">MLELLRPVSVGGGHLAILDSSFNPPSAAHHAIASSSFPGHPGCERVNYTARLLLYSPRNADKVPGSTDATTEQRSEMMRLLADHMSGSGQETGAALLALPTFAQKADHLAQHFPDSHLTFLVGTDTLTRVFDPKYYDDMDRALDHLFERAHLVCCARGADADAVLNEHPKIRDWAQKGNVRFIEAVGEVSSTAIRRAVQEGNWELAERLCAPGVGEYVRQEGLYR</sequence>
<dbReference type="VEuPathDB" id="FungiDB:A1Q1_07760"/>
<keyword evidence="5" id="KW-0547">Nucleotide-binding</keyword>
<dbReference type="InterPro" id="IPR014729">
    <property type="entry name" value="Rossmann-like_a/b/a_fold"/>
</dbReference>
<dbReference type="UniPathway" id="UPA00253">
    <property type="reaction ID" value="UER00600"/>
</dbReference>
<comment type="caution">
    <text evidence="9">The sequence shown here is derived from an EMBL/GenBank/DDBJ whole genome shotgun (WGS) entry which is preliminary data.</text>
</comment>
<keyword evidence="3" id="KW-0808">Transferase</keyword>
<evidence type="ECO:0000256" key="1">
    <source>
        <dbReference type="ARBA" id="ARBA00004790"/>
    </source>
</evidence>
<keyword evidence="2" id="KW-0662">Pyridine nucleotide biosynthesis</keyword>
<gene>
    <name evidence="9" type="ORF">A1Q1_07760</name>
</gene>
<keyword evidence="6" id="KW-0067">ATP-binding</keyword>
<dbReference type="RefSeq" id="XP_014182247.1">
    <property type="nucleotide sequence ID" value="XM_014326772.1"/>
</dbReference>
<comment type="catalytic activity">
    <reaction evidence="8">
        <text>beta-nicotinamide D-ribonucleotide + ATP + H(+) = diphosphate + NAD(+)</text>
        <dbReference type="Rhea" id="RHEA:21360"/>
        <dbReference type="ChEBI" id="CHEBI:14649"/>
        <dbReference type="ChEBI" id="CHEBI:15378"/>
        <dbReference type="ChEBI" id="CHEBI:30616"/>
        <dbReference type="ChEBI" id="CHEBI:33019"/>
        <dbReference type="ChEBI" id="CHEBI:57540"/>
        <dbReference type="EC" id="2.7.7.1"/>
    </reaction>
</comment>
<organism evidence="9 10">
    <name type="scientific">Trichosporon asahii var. asahii (strain ATCC 90039 / CBS 2479 / JCM 2466 / KCTC 7840 / NBRC 103889/ NCYC 2677 / UAMH 7654)</name>
    <name type="common">Yeast</name>
    <dbReference type="NCBI Taxonomy" id="1186058"/>
    <lineage>
        <taxon>Eukaryota</taxon>
        <taxon>Fungi</taxon>
        <taxon>Dikarya</taxon>
        <taxon>Basidiomycota</taxon>
        <taxon>Agaricomycotina</taxon>
        <taxon>Tremellomycetes</taxon>
        <taxon>Trichosporonales</taxon>
        <taxon>Trichosporonaceae</taxon>
        <taxon>Trichosporon</taxon>
    </lineage>
</organism>
<evidence type="ECO:0000256" key="8">
    <source>
        <dbReference type="ARBA" id="ARBA00049001"/>
    </source>
</evidence>
<dbReference type="GO" id="GO:0005634">
    <property type="term" value="C:nucleus"/>
    <property type="evidence" value="ECO:0007669"/>
    <property type="project" value="TreeGrafter"/>
</dbReference>
<evidence type="ECO:0000256" key="7">
    <source>
        <dbReference type="ARBA" id="ARBA00023027"/>
    </source>
</evidence>
<reference evidence="9 10" key="1">
    <citation type="journal article" date="2012" name="Eukaryot. Cell">
        <title>Draft genome sequence of CBS 2479, the standard type strain of Trichosporon asahii.</title>
        <authorList>
            <person name="Yang R.Y."/>
            <person name="Li H.T."/>
            <person name="Zhu H."/>
            <person name="Zhou G.P."/>
            <person name="Wang M."/>
            <person name="Wang L."/>
        </authorList>
    </citation>
    <scope>NUCLEOTIDE SEQUENCE [LARGE SCALE GENOMIC DNA]</scope>
    <source>
        <strain evidence="10">ATCC 90039 / CBS 2479 / JCM 2466 / KCTC 7840 / NCYC 2677 / UAMH 7654</strain>
    </source>
</reference>
<accession>J4UHL6</accession>
<keyword evidence="7" id="KW-0520">NAD</keyword>
<dbReference type="InterPro" id="IPR005248">
    <property type="entry name" value="NadD/NMNAT"/>
</dbReference>
<dbReference type="GeneID" id="25991272"/>
<dbReference type="KEGG" id="tasa:A1Q1_07760"/>
<dbReference type="HOGENOM" id="CLU_032651_1_0_1"/>
<evidence type="ECO:0000256" key="2">
    <source>
        <dbReference type="ARBA" id="ARBA00022642"/>
    </source>
</evidence>
<dbReference type="OrthoDB" id="5591297at2759"/>
<evidence type="ECO:0000256" key="3">
    <source>
        <dbReference type="ARBA" id="ARBA00022679"/>
    </source>
</evidence>